<reference evidence="2" key="1">
    <citation type="journal article" date="2014" name="Int. J. Syst. Evol. Microbiol.">
        <title>Complete genome sequence of Corynebacterium casei LMG S-19264T (=DSM 44701T), isolated from a smear-ripened cheese.</title>
        <authorList>
            <consortium name="US DOE Joint Genome Institute (JGI-PGF)"/>
            <person name="Walter F."/>
            <person name="Albersmeier A."/>
            <person name="Kalinowski J."/>
            <person name="Ruckert C."/>
        </authorList>
    </citation>
    <scope>NUCLEOTIDE SEQUENCE</scope>
    <source>
        <strain evidence="2">CGMCC 4.7110</strain>
    </source>
</reference>
<gene>
    <name evidence="2" type="ORF">GCM10011578_064020</name>
</gene>
<protein>
    <recommendedName>
        <fullName evidence="4">DUF4388 domain-containing protein</fullName>
    </recommendedName>
</protein>
<feature type="compositionally biased region" description="Polar residues" evidence="1">
    <location>
        <begin position="245"/>
        <end position="256"/>
    </location>
</feature>
<proteinExistence type="predicted"/>
<dbReference type="RefSeq" id="WP_189266354.1">
    <property type="nucleotide sequence ID" value="NZ_BMML01000017.1"/>
</dbReference>
<feature type="region of interest" description="Disordered" evidence="1">
    <location>
        <begin position="231"/>
        <end position="264"/>
    </location>
</feature>
<name>A0A918CUA8_9ACTN</name>
<evidence type="ECO:0000313" key="2">
    <source>
        <dbReference type="EMBL" id="GGN28187.1"/>
    </source>
</evidence>
<feature type="region of interest" description="Disordered" evidence="1">
    <location>
        <begin position="158"/>
        <end position="187"/>
    </location>
</feature>
<dbReference type="Proteomes" id="UP000653411">
    <property type="component" value="Unassembled WGS sequence"/>
</dbReference>
<keyword evidence="3" id="KW-1185">Reference proteome</keyword>
<dbReference type="EMBL" id="BMML01000017">
    <property type="protein sequence ID" value="GGN28187.1"/>
    <property type="molecule type" value="Genomic_DNA"/>
</dbReference>
<comment type="caution">
    <text evidence="2">The sequence shown here is derived from an EMBL/GenBank/DDBJ whole genome shotgun (WGS) entry which is preliminary data.</text>
</comment>
<evidence type="ECO:0000256" key="1">
    <source>
        <dbReference type="SAM" id="MobiDB-lite"/>
    </source>
</evidence>
<evidence type="ECO:0008006" key="4">
    <source>
        <dbReference type="Google" id="ProtNLM"/>
    </source>
</evidence>
<organism evidence="2 3">
    <name type="scientific">Streptomyces fuscichromogenes</name>
    <dbReference type="NCBI Taxonomy" id="1324013"/>
    <lineage>
        <taxon>Bacteria</taxon>
        <taxon>Bacillati</taxon>
        <taxon>Actinomycetota</taxon>
        <taxon>Actinomycetes</taxon>
        <taxon>Kitasatosporales</taxon>
        <taxon>Streptomycetaceae</taxon>
        <taxon>Streptomyces</taxon>
    </lineage>
</organism>
<dbReference type="AlphaFoldDB" id="A0A918CUA8"/>
<reference evidence="2" key="2">
    <citation type="submission" date="2020-09" db="EMBL/GenBank/DDBJ databases">
        <authorList>
            <person name="Sun Q."/>
            <person name="Zhou Y."/>
        </authorList>
    </citation>
    <scope>NUCLEOTIDE SEQUENCE</scope>
    <source>
        <strain evidence="2">CGMCC 4.7110</strain>
    </source>
</reference>
<accession>A0A918CUA8</accession>
<sequence>MSQETPAARNIPALLAALHAEKRSGAVLVSGTPGGVIHVRDGMVVGMETPGAPGVEVLLLKSHRITEDDWTAARATGTDPARLGLELVAQGLLGARELEVIGQAALFDAAFALALTSPDGWEMTAPRPLLDTGAAIPPDRLVTENTRRIRLLSNERGATARFARDRPDPAPAARDPQRTARLSPRHRTLLTAADGRRTPRDIAFTLGRGLFAVMLDLRDLLALGLLQSPSVTLAGRPSTAPRTPLSASTATPQPSATPLPRRKP</sequence>
<evidence type="ECO:0000313" key="3">
    <source>
        <dbReference type="Proteomes" id="UP000653411"/>
    </source>
</evidence>